<sequence length="163" mass="17936">MFHTFSIHKSVDALKVLATGVVSSLLVFQFAPTIAQRVEQPVTQLADSSSTTPTLVTPQDNQSKLWLVATVVGGVALGVALKDRGNRQASTTDSASFASSKTGIISFEQASRKLQNRLMTLLHDDREVAKRLFIQAQLKFPNKTADWYVDKVIYDLERDRGGL</sequence>
<evidence type="ECO:0000313" key="3">
    <source>
        <dbReference type="Proteomes" id="UP000813215"/>
    </source>
</evidence>
<keyword evidence="1" id="KW-0472">Membrane</keyword>
<keyword evidence="1" id="KW-1133">Transmembrane helix</keyword>
<keyword evidence="1" id="KW-0812">Transmembrane</keyword>
<accession>A0A9E3H896</accession>
<protein>
    <submittedName>
        <fullName evidence="2">Uncharacterized protein</fullName>
    </submittedName>
</protein>
<dbReference type="Proteomes" id="UP000813215">
    <property type="component" value="Unassembled WGS sequence"/>
</dbReference>
<proteinExistence type="predicted"/>
<reference evidence="2" key="2">
    <citation type="journal article" date="2022" name="Microbiol. Resour. Announc.">
        <title>Metagenome Sequencing to Explore Phylogenomics of Terrestrial Cyanobacteria.</title>
        <authorList>
            <person name="Ward R.D."/>
            <person name="Stajich J.E."/>
            <person name="Johansen J.R."/>
            <person name="Huntemann M."/>
            <person name="Clum A."/>
            <person name="Foster B."/>
            <person name="Foster B."/>
            <person name="Roux S."/>
            <person name="Palaniappan K."/>
            <person name="Varghese N."/>
            <person name="Mukherjee S."/>
            <person name="Reddy T.B.K."/>
            <person name="Daum C."/>
            <person name="Copeland A."/>
            <person name="Chen I.A."/>
            <person name="Ivanova N.N."/>
            <person name="Kyrpides N.C."/>
            <person name="Shapiro N."/>
            <person name="Eloe-Fadrosh E.A."/>
            <person name="Pietrasiak N."/>
        </authorList>
    </citation>
    <scope>NUCLEOTIDE SEQUENCE</scope>
    <source>
        <strain evidence="2">HA4357-MV3</strain>
    </source>
</reference>
<comment type="caution">
    <text evidence="2">The sequence shown here is derived from an EMBL/GenBank/DDBJ whole genome shotgun (WGS) entry which is preliminary data.</text>
</comment>
<reference evidence="2" key="1">
    <citation type="submission" date="2021-05" db="EMBL/GenBank/DDBJ databases">
        <authorList>
            <person name="Pietrasiak N."/>
            <person name="Ward R."/>
            <person name="Stajich J.E."/>
            <person name="Kurbessoian T."/>
        </authorList>
    </citation>
    <scope>NUCLEOTIDE SEQUENCE</scope>
    <source>
        <strain evidence="2">HA4357-MV3</strain>
    </source>
</reference>
<dbReference type="AlphaFoldDB" id="A0A9E3H896"/>
<gene>
    <name evidence="2" type="ORF">KME28_12535</name>
</gene>
<evidence type="ECO:0000256" key="1">
    <source>
        <dbReference type="SAM" id="Phobius"/>
    </source>
</evidence>
<organism evidence="2 3">
    <name type="scientific">Pelatocladus maniniholoensis HA4357-MV3</name>
    <dbReference type="NCBI Taxonomy" id="1117104"/>
    <lineage>
        <taxon>Bacteria</taxon>
        <taxon>Bacillati</taxon>
        <taxon>Cyanobacteriota</taxon>
        <taxon>Cyanophyceae</taxon>
        <taxon>Nostocales</taxon>
        <taxon>Nostocaceae</taxon>
        <taxon>Pelatocladus</taxon>
    </lineage>
</organism>
<dbReference type="EMBL" id="JAHHHW010000087">
    <property type="protein sequence ID" value="MBW4432527.1"/>
    <property type="molecule type" value="Genomic_DNA"/>
</dbReference>
<feature type="transmembrane region" description="Helical" evidence="1">
    <location>
        <begin position="65"/>
        <end position="81"/>
    </location>
</feature>
<evidence type="ECO:0000313" key="2">
    <source>
        <dbReference type="EMBL" id="MBW4432527.1"/>
    </source>
</evidence>
<name>A0A9E3H896_9NOST</name>